<dbReference type="SUPFAM" id="SSF54373">
    <property type="entry name" value="FAD-linked reductases, C-terminal domain"/>
    <property type="match status" value="1"/>
</dbReference>
<dbReference type="Gene3D" id="3.30.9.10">
    <property type="entry name" value="D-Amino Acid Oxidase, subunit A, domain 2"/>
    <property type="match status" value="1"/>
</dbReference>
<feature type="region of interest" description="Disordered" evidence="8">
    <location>
        <begin position="659"/>
        <end position="692"/>
    </location>
</feature>
<dbReference type="PROSITE" id="PS00978">
    <property type="entry name" value="FAD_G3PDH_2"/>
    <property type="match status" value="1"/>
</dbReference>
<evidence type="ECO:0000256" key="2">
    <source>
        <dbReference type="ARBA" id="ARBA00007330"/>
    </source>
</evidence>
<dbReference type="GeneID" id="68358483"/>
<evidence type="ECO:0000256" key="7">
    <source>
        <dbReference type="RuleBase" id="RU361217"/>
    </source>
</evidence>
<evidence type="ECO:0000313" key="12">
    <source>
        <dbReference type="Proteomes" id="UP000824596"/>
    </source>
</evidence>
<accession>A0A9P8MR63</accession>
<comment type="caution">
    <text evidence="11">The sequence shown here is derived from an EMBL/GenBank/DDBJ whole genome shotgun (WGS) entry which is preliminary data.</text>
</comment>
<proteinExistence type="inferred from homology"/>
<feature type="domain" description="Alpha-glycerophosphate oxidase C-terminal" evidence="10">
    <location>
        <begin position="492"/>
        <end position="619"/>
    </location>
</feature>
<reference evidence="11" key="1">
    <citation type="submission" date="2021-09" db="EMBL/GenBank/DDBJ databases">
        <title>A high-quality genome of the endoparasitic fungus Hirsutella rhossiliensis with a comparison of Hirsutella genomes reveals transposable elements contributing to genome size variation.</title>
        <authorList>
            <person name="Lin R."/>
            <person name="Jiao Y."/>
            <person name="Sun X."/>
            <person name="Ling J."/>
            <person name="Xie B."/>
            <person name="Cheng X."/>
        </authorList>
    </citation>
    <scope>NUCLEOTIDE SEQUENCE</scope>
    <source>
        <strain evidence="11">HR02</strain>
    </source>
</reference>
<sequence>MPPSAFSRAWRPLAAVTVTAAAGGAAVVYSQSRRRRTCRDKPLAEPRRDAAGRIVAPSFPAVPRRAHQLADLRRADAEFDLLIVGGGATGAGIALDAVTRGLKVALVERDDFSAGTSSKSTKLVHGGVRYLEKAVWNLDYPQLQLVMEALRERKGFLDVAPHLSGSLPILLPLQRWWQAPYLWVGCKMYDLLAGSQGLESSYLMSRTRALEAFPLLRRDNLIGALVYYDGQHNDSRMNVSLALTASLYGATVLNHAQVTALEKDARGRVCGARVRDLMADVDGDDARDFSVRAKGVINATGPFTDALEQMDDPGRKPIVAPASGAHVMLPGKLCPKNMGILDAATSDGRVIFVLPWQGMTVAGTTDNACEVEREPVARQSDVDFILKEVSKLLAPESVLTRNDVLATWSGIRPLVKDPKAVGNTESLVRSHLVTVSPSGLLTCAGGKWTTYRQMAEDAVDEAIKVFDLKPQAIAMPDISGGGLPGFTTTGECRTRWTPVVGAHGYSAALPAQLMETHDIDADVAFHLATNYGDRAWAVLGASSSASPPSAGAATTRLAASFPFVEAEVRHAIRAEAACTAADVISRRMRLAFLDVNTALRALPRIIDVMAEELGWSKPRQEQEWKATVHFLRSMGLAEDRLAMTREEVLRGVVEASRARHADGTATGDAGAKKAARAAELEAGDDGALASEA</sequence>
<protein>
    <recommendedName>
        <fullName evidence="3 7">Glycerol-3-phosphate dehydrogenase</fullName>
        <ecNumber evidence="3 7">1.1.5.3</ecNumber>
    </recommendedName>
</protein>
<evidence type="ECO:0000256" key="8">
    <source>
        <dbReference type="SAM" id="MobiDB-lite"/>
    </source>
</evidence>
<dbReference type="Pfam" id="PF16901">
    <property type="entry name" value="DAO_C"/>
    <property type="match status" value="1"/>
</dbReference>
<dbReference type="Gene3D" id="1.10.8.870">
    <property type="entry name" value="Alpha-glycerophosphate oxidase, cap domain"/>
    <property type="match status" value="1"/>
</dbReference>
<dbReference type="Gene3D" id="3.50.50.60">
    <property type="entry name" value="FAD/NAD(P)-binding domain"/>
    <property type="match status" value="1"/>
</dbReference>
<dbReference type="RefSeq" id="XP_044717085.1">
    <property type="nucleotide sequence ID" value="XM_044867825.1"/>
</dbReference>
<evidence type="ECO:0000256" key="6">
    <source>
        <dbReference type="ARBA" id="ARBA00023002"/>
    </source>
</evidence>
<organism evidence="11 12">
    <name type="scientific">Hirsutella rhossiliensis</name>
    <dbReference type="NCBI Taxonomy" id="111463"/>
    <lineage>
        <taxon>Eukaryota</taxon>
        <taxon>Fungi</taxon>
        <taxon>Dikarya</taxon>
        <taxon>Ascomycota</taxon>
        <taxon>Pezizomycotina</taxon>
        <taxon>Sordariomycetes</taxon>
        <taxon>Hypocreomycetidae</taxon>
        <taxon>Hypocreales</taxon>
        <taxon>Ophiocordycipitaceae</taxon>
        <taxon>Hirsutella</taxon>
    </lineage>
</organism>
<keyword evidence="5" id="KW-0274">FAD</keyword>
<name>A0A9P8MR63_9HYPO</name>
<evidence type="ECO:0000256" key="5">
    <source>
        <dbReference type="ARBA" id="ARBA00022827"/>
    </source>
</evidence>
<dbReference type="GO" id="GO:0005739">
    <property type="term" value="C:mitochondrion"/>
    <property type="evidence" value="ECO:0007669"/>
    <property type="project" value="TreeGrafter"/>
</dbReference>
<dbReference type="InterPro" id="IPR006076">
    <property type="entry name" value="FAD-dep_OxRdtase"/>
</dbReference>
<dbReference type="Proteomes" id="UP000824596">
    <property type="component" value="Unassembled WGS sequence"/>
</dbReference>
<dbReference type="InterPro" id="IPR038299">
    <property type="entry name" value="DAO_C_sf"/>
</dbReference>
<dbReference type="InterPro" id="IPR036188">
    <property type="entry name" value="FAD/NAD-bd_sf"/>
</dbReference>
<dbReference type="FunFam" id="1.10.8.870:FF:000010">
    <property type="entry name" value="Glycerol-3-phosphate dehydrogenase"/>
    <property type="match status" value="1"/>
</dbReference>
<dbReference type="EC" id="1.1.5.3" evidence="3 7"/>
<comment type="cofactor">
    <cofactor evidence="1 7">
        <name>FAD</name>
        <dbReference type="ChEBI" id="CHEBI:57692"/>
    </cofactor>
</comment>
<dbReference type="AlphaFoldDB" id="A0A9P8MR63"/>
<dbReference type="PANTHER" id="PTHR11985">
    <property type="entry name" value="GLYCEROL-3-PHOSPHATE DEHYDROGENASE"/>
    <property type="match status" value="1"/>
</dbReference>
<dbReference type="GO" id="GO:0004368">
    <property type="term" value="F:glycerol-3-phosphate dehydrogenase (quinone) activity"/>
    <property type="evidence" value="ECO:0007669"/>
    <property type="project" value="UniProtKB-EC"/>
</dbReference>
<comment type="catalytic activity">
    <reaction evidence="7">
        <text>a quinone + sn-glycerol 3-phosphate = dihydroxyacetone phosphate + a quinol</text>
        <dbReference type="Rhea" id="RHEA:18977"/>
        <dbReference type="ChEBI" id="CHEBI:24646"/>
        <dbReference type="ChEBI" id="CHEBI:57597"/>
        <dbReference type="ChEBI" id="CHEBI:57642"/>
        <dbReference type="ChEBI" id="CHEBI:132124"/>
        <dbReference type="EC" id="1.1.5.3"/>
    </reaction>
</comment>
<evidence type="ECO:0000259" key="10">
    <source>
        <dbReference type="Pfam" id="PF16901"/>
    </source>
</evidence>
<feature type="domain" description="FAD dependent oxidoreductase" evidence="9">
    <location>
        <begin position="80"/>
        <end position="452"/>
    </location>
</feature>
<dbReference type="InterPro" id="IPR031656">
    <property type="entry name" value="DAO_C"/>
</dbReference>
<keyword evidence="6 7" id="KW-0560">Oxidoreductase</keyword>
<keyword evidence="4 7" id="KW-0285">Flavoprotein</keyword>
<dbReference type="GO" id="GO:0006072">
    <property type="term" value="P:glycerol-3-phosphate metabolic process"/>
    <property type="evidence" value="ECO:0007669"/>
    <property type="project" value="UniProtKB-UniRule"/>
</dbReference>
<evidence type="ECO:0000256" key="3">
    <source>
        <dbReference type="ARBA" id="ARBA00013029"/>
    </source>
</evidence>
<dbReference type="OrthoDB" id="264015at2759"/>
<dbReference type="Pfam" id="PF01266">
    <property type="entry name" value="DAO"/>
    <property type="match status" value="1"/>
</dbReference>
<evidence type="ECO:0000256" key="4">
    <source>
        <dbReference type="ARBA" id="ARBA00022630"/>
    </source>
</evidence>
<evidence type="ECO:0000313" key="11">
    <source>
        <dbReference type="EMBL" id="KAH0959572.1"/>
    </source>
</evidence>
<evidence type="ECO:0000256" key="1">
    <source>
        <dbReference type="ARBA" id="ARBA00001974"/>
    </source>
</evidence>
<dbReference type="SUPFAM" id="SSF51905">
    <property type="entry name" value="FAD/NAD(P)-binding domain"/>
    <property type="match status" value="1"/>
</dbReference>
<keyword evidence="12" id="KW-1185">Reference proteome</keyword>
<comment type="similarity">
    <text evidence="2 7">Belongs to the FAD-dependent glycerol-3-phosphate dehydrogenase family.</text>
</comment>
<evidence type="ECO:0000259" key="9">
    <source>
        <dbReference type="Pfam" id="PF01266"/>
    </source>
</evidence>
<dbReference type="EMBL" id="JAIZPD010000012">
    <property type="protein sequence ID" value="KAH0959572.1"/>
    <property type="molecule type" value="Genomic_DNA"/>
</dbReference>
<dbReference type="InterPro" id="IPR000447">
    <property type="entry name" value="G3P_DH_FAD-dep"/>
</dbReference>
<gene>
    <name evidence="11" type="ORF">HRG_09354</name>
</gene>
<dbReference type="PRINTS" id="PR01001">
    <property type="entry name" value="FADG3PDH"/>
</dbReference>
<dbReference type="PROSITE" id="PS00977">
    <property type="entry name" value="FAD_G3PDH_1"/>
    <property type="match status" value="1"/>
</dbReference>
<dbReference type="PANTHER" id="PTHR11985:SF15">
    <property type="entry name" value="GLYCEROL-3-PHOSPHATE DEHYDROGENASE, MITOCHONDRIAL"/>
    <property type="match status" value="1"/>
</dbReference>